<dbReference type="Pfam" id="PF01168">
    <property type="entry name" value="Ala_racemase_N"/>
    <property type="match status" value="1"/>
</dbReference>
<feature type="active site" description="Proton acceptor; specific for D-alanine" evidence="5">
    <location>
        <position position="35"/>
    </location>
</feature>
<evidence type="ECO:0000256" key="4">
    <source>
        <dbReference type="ARBA" id="ARBA00023235"/>
    </source>
</evidence>
<keyword evidence="4 5" id="KW-0413">Isomerase</keyword>
<organism evidence="9 10">
    <name type="scientific">Thioalkalivibrio paradoxus ARh 1</name>
    <dbReference type="NCBI Taxonomy" id="713585"/>
    <lineage>
        <taxon>Bacteria</taxon>
        <taxon>Pseudomonadati</taxon>
        <taxon>Pseudomonadota</taxon>
        <taxon>Gammaproteobacteria</taxon>
        <taxon>Chromatiales</taxon>
        <taxon>Ectothiorhodospiraceae</taxon>
        <taxon>Thioalkalivibrio</taxon>
    </lineage>
</organism>
<feature type="active site" description="Proton acceptor; specific for L-alanine" evidence="5">
    <location>
        <position position="258"/>
    </location>
</feature>
<dbReference type="Pfam" id="PF00842">
    <property type="entry name" value="Ala_racemase_C"/>
    <property type="match status" value="1"/>
</dbReference>
<comment type="function">
    <text evidence="5">Catalyzes the interconversion of L-alanine and D-alanine. May also act on other amino acids.</text>
</comment>
<dbReference type="HOGENOM" id="CLU_028393_1_0_6"/>
<dbReference type="GO" id="GO:0030632">
    <property type="term" value="P:D-alanine biosynthetic process"/>
    <property type="evidence" value="ECO:0007669"/>
    <property type="project" value="UniProtKB-UniRule"/>
</dbReference>
<dbReference type="Gene3D" id="2.40.37.10">
    <property type="entry name" value="Lyase, Ornithine Decarboxylase, Chain A, domain 1"/>
    <property type="match status" value="1"/>
</dbReference>
<dbReference type="Gene3D" id="3.20.20.10">
    <property type="entry name" value="Alanine racemase"/>
    <property type="match status" value="1"/>
</dbReference>
<dbReference type="EC" id="5.1.1.1" evidence="5"/>
<dbReference type="PROSITE" id="PS00395">
    <property type="entry name" value="ALANINE_RACEMASE"/>
    <property type="match status" value="1"/>
</dbReference>
<dbReference type="PRINTS" id="PR00992">
    <property type="entry name" value="ALARACEMASE"/>
</dbReference>
<dbReference type="OrthoDB" id="9813814at2"/>
<dbReference type="RefSeq" id="WP_006745887.1">
    <property type="nucleotide sequence ID" value="NZ_CP007029.1"/>
</dbReference>
<evidence type="ECO:0000256" key="1">
    <source>
        <dbReference type="ARBA" id="ARBA00000316"/>
    </source>
</evidence>
<keyword evidence="10" id="KW-1185">Reference proteome</keyword>
<dbReference type="UniPathway" id="UPA00042">
    <property type="reaction ID" value="UER00497"/>
</dbReference>
<accession>W0DKS5</accession>
<feature type="binding site" evidence="5 7">
    <location>
        <position position="306"/>
    </location>
    <ligand>
        <name>substrate</name>
    </ligand>
</feature>
<comment type="pathway">
    <text evidence="5">Amino-acid biosynthesis; D-alanine biosynthesis; D-alanine from L-alanine: step 1/1.</text>
</comment>
<dbReference type="PANTHER" id="PTHR30511">
    <property type="entry name" value="ALANINE RACEMASE"/>
    <property type="match status" value="1"/>
</dbReference>
<dbReference type="STRING" id="713585.THITH_03565"/>
<protein>
    <recommendedName>
        <fullName evidence="5">Alanine racemase</fullName>
        <ecNumber evidence="5">5.1.1.1</ecNumber>
    </recommendedName>
</protein>
<dbReference type="GO" id="GO:0030170">
    <property type="term" value="F:pyridoxal phosphate binding"/>
    <property type="evidence" value="ECO:0007669"/>
    <property type="project" value="UniProtKB-UniRule"/>
</dbReference>
<dbReference type="NCBIfam" id="TIGR00492">
    <property type="entry name" value="alr"/>
    <property type="match status" value="1"/>
</dbReference>
<dbReference type="GO" id="GO:0005829">
    <property type="term" value="C:cytosol"/>
    <property type="evidence" value="ECO:0007669"/>
    <property type="project" value="TreeGrafter"/>
</dbReference>
<evidence type="ECO:0000259" key="8">
    <source>
        <dbReference type="SMART" id="SM01005"/>
    </source>
</evidence>
<feature type="binding site" evidence="5 7">
    <location>
        <position position="130"/>
    </location>
    <ligand>
        <name>substrate</name>
    </ligand>
</feature>
<proteinExistence type="inferred from homology"/>
<feature type="domain" description="Alanine racemase C-terminal" evidence="8">
    <location>
        <begin position="237"/>
        <end position="361"/>
    </location>
</feature>
<dbReference type="SUPFAM" id="SSF51419">
    <property type="entry name" value="PLP-binding barrel"/>
    <property type="match status" value="1"/>
</dbReference>
<sequence>MKRAAVIHRNPAALRHNLELARTLAPGRRVWAVIKADAYGHGMHWAAGLLEGVADGLSVSCLEEARALREAGVGAPILVLQGPRSAAEWRFCALHDLQPVLHDEAQLPGLHALREPLPALWIKLDTGMHRLGFAPLKAQLLHAQLHRHPATVNGLHWMTHLACADRPEAPQNAEQLETFAHAVAELPGQRSFANSAAVVSGLARSTRLGEWLRPGIMLYGASPLVGECGPERALRPVMTVTAPLIALKSLEPGASVGYGASWTANRPTRAGVVAMGYADGYPRHAPSGTPVRLRGRECPVIGRVSMDMLEIDLTAVPEARVGDVATLWGEGLPVERIAEAAGTISYELLTRVAGRLRIAES</sequence>
<evidence type="ECO:0000256" key="3">
    <source>
        <dbReference type="ARBA" id="ARBA00022898"/>
    </source>
</evidence>
<feature type="modified residue" description="N6-(pyridoxal phosphate)lysine" evidence="5 6">
    <location>
        <position position="35"/>
    </location>
</feature>
<comment type="catalytic activity">
    <reaction evidence="1 5">
        <text>L-alanine = D-alanine</text>
        <dbReference type="Rhea" id="RHEA:20249"/>
        <dbReference type="ChEBI" id="CHEBI:57416"/>
        <dbReference type="ChEBI" id="CHEBI:57972"/>
        <dbReference type="EC" id="5.1.1.1"/>
    </reaction>
</comment>
<evidence type="ECO:0000256" key="5">
    <source>
        <dbReference type="HAMAP-Rule" id="MF_01201"/>
    </source>
</evidence>
<dbReference type="InterPro" id="IPR011079">
    <property type="entry name" value="Ala_racemase_C"/>
</dbReference>
<dbReference type="GO" id="GO:0008784">
    <property type="term" value="F:alanine racemase activity"/>
    <property type="evidence" value="ECO:0007669"/>
    <property type="project" value="UniProtKB-UniRule"/>
</dbReference>
<name>W0DKS5_9GAMM</name>
<dbReference type="InterPro" id="IPR000821">
    <property type="entry name" value="Ala_racemase"/>
</dbReference>
<evidence type="ECO:0000256" key="7">
    <source>
        <dbReference type="PIRSR" id="PIRSR600821-52"/>
    </source>
</evidence>
<dbReference type="EMBL" id="CP007029">
    <property type="protein sequence ID" value="AHE97495.1"/>
    <property type="molecule type" value="Genomic_DNA"/>
</dbReference>
<dbReference type="SMART" id="SM01005">
    <property type="entry name" value="Ala_racemase_C"/>
    <property type="match status" value="1"/>
</dbReference>
<evidence type="ECO:0000313" key="9">
    <source>
        <dbReference type="EMBL" id="AHE97495.1"/>
    </source>
</evidence>
<reference evidence="9 10" key="1">
    <citation type="submission" date="2013-12" db="EMBL/GenBank/DDBJ databases">
        <authorList>
            <consortium name="DOE Joint Genome Institute"/>
            <person name="Muyzer G."/>
            <person name="Huntemann M."/>
            <person name="Han J."/>
            <person name="Chen A."/>
            <person name="Kyrpides N."/>
            <person name="Mavromatis K."/>
            <person name="Markowitz V."/>
            <person name="Palaniappan K."/>
            <person name="Ivanova N."/>
            <person name="Schaumberg A."/>
            <person name="Pati A."/>
            <person name="Liolios K."/>
            <person name="Nordberg H.P."/>
            <person name="Cantor M.N."/>
            <person name="Hua S.X."/>
            <person name="Woyke T."/>
        </authorList>
    </citation>
    <scope>NUCLEOTIDE SEQUENCE [LARGE SCALE GENOMIC DNA]</scope>
    <source>
        <strain evidence="9 10">ARh 1</strain>
    </source>
</reference>
<comment type="cofactor">
    <cofactor evidence="2 5 6">
        <name>pyridoxal 5'-phosphate</name>
        <dbReference type="ChEBI" id="CHEBI:597326"/>
    </cofactor>
</comment>
<dbReference type="SUPFAM" id="SSF50621">
    <property type="entry name" value="Alanine racemase C-terminal domain-like"/>
    <property type="match status" value="1"/>
</dbReference>
<dbReference type="KEGG" id="tti:THITH_03565"/>
<dbReference type="PANTHER" id="PTHR30511:SF0">
    <property type="entry name" value="ALANINE RACEMASE, CATABOLIC-RELATED"/>
    <property type="match status" value="1"/>
</dbReference>
<keyword evidence="3 5" id="KW-0663">Pyridoxal phosphate</keyword>
<dbReference type="AlphaFoldDB" id="W0DKS5"/>
<dbReference type="InterPro" id="IPR029066">
    <property type="entry name" value="PLP-binding_barrel"/>
</dbReference>
<evidence type="ECO:0000313" key="10">
    <source>
        <dbReference type="Proteomes" id="UP000005289"/>
    </source>
</evidence>
<dbReference type="Proteomes" id="UP000005289">
    <property type="component" value="Chromosome"/>
</dbReference>
<dbReference type="HAMAP" id="MF_01201">
    <property type="entry name" value="Ala_racemase"/>
    <property type="match status" value="1"/>
</dbReference>
<dbReference type="InterPro" id="IPR001608">
    <property type="entry name" value="Ala_racemase_N"/>
</dbReference>
<evidence type="ECO:0000256" key="2">
    <source>
        <dbReference type="ARBA" id="ARBA00001933"/>
    </source>
</evidence>
<comment type="similarity">
    <text evidence="5">Belongs to the alanine racemase family.</text>
</comment>
<gene>
    <name evidence="9" type="primary">alr</name>
    <name evidence="9" type="ORF">THITH_03565</name>
</gene>
<evidence type="ECO:0000256" key="6">
    <source>
        <dbReference type="PIRSR" id="PIRSR600821-50"/>
    </source>
</evidence>
<dbReference type="InterPro" id="IPR020622">
    <property type="entry name" value="Ala_racemase_pyridoxalP-BS"/>
</dbReference>
<dbReference type="InterPro" id="IPR009006">
    <property type="entry name" value="Ala_racemase/Decarboxylase_C"/>
</dbReference>
<dbReference type="FunFam" id="3.20.20.10:FF:000002">
    <property type="entry name" value="Alanine racemase"/>
    <property type="match status" value="1"/>
</dbReference>